<dbReference type="PANTHER" id="PTHR13504">
    <property type="entry name" value="FIDO DOMAIN-CONTAINING PROTEIN DDB_G0283145"/>
    <property type="match status" value="1"/>
</dbReference>
<dbReference type="Gene3D" id="1.10.3290.10">
    <property type="entry name" value="Fido-like domain"/>
    <property type="match status" value="1"/>
</dbReference>
<dbReference type="Pfam" id="PF13784">
    <property type="entry name" value="Fic_N"/>
    <property type="match status" value="1"/>
</dbReference>
<sequence length="381" mass="43622">MEHRSGHFKTNLSGESAYQSFVPSPLPPYPDIELTNEIIKLLISSHAQLAVLNDLSCYIPNVNLFISMYVRKEALMSSQIEGTQATLEDVLNPTIEENSNRNVAEVINYIKASEFALERIQTLPFSARLLREIHGILMQGVRGQEKNPAEFRTSQNWIGGQGRTLSNARYVPPTPEDMAVAISDLENFIHEEDGIDSLIKIALIHYQFETIHPFLDGNGRVGRLMINLFLMDKDVLLTPALYISYYLKQNRIEYYDRLTEVRMKGNYEQWVQFFLEAVYESAKDAVTRIHQLNDLHNKNHNLILTLGRSAQSVMEVFNYIEANPIIEIGKTAKAINMSFNSVSSAVKKLIENKILVQENENTRNRTFIYKDYLDILRDGTE</sequence>
<dbReference type="PROSITE" id="PS51459">
    <property type="entry name" value="FIDO"/>
    <property type="match status" value="1"/>
</dbReference>
<gene>
    <name evidence="2" type="ORF">J2S15_000653</name>
</gene>
<dbReference type="InterPro" id="IPR036597">
    <property type="entry name" value="Fido-like_dom_sf"/>
</dbReference>
<evidence type="ECO:0000259" key="1">
    <source>
        <dbReference type="PROSITE" id="PS51459"/>
    </source>
</evidence>
<dbReference type="PANTHER" id="PTHR13504:SF38">
    <property type="entry name" value="FIDO DOMAIN-CONTAINING PROTEIN"/>
    <property type="match status" value="1"/>
</dbReference>
<proteinExistence type="predicted"/>
<name>A0ABU0DZ58_9FIRM</name>
<accession>A0ABU0DZ58</accession>
<dbReference type="RefSeq" id="WP_307405441.1">
    <property type="nucleotide sequence ID" value="NZ_JAUSUR010000001.1"/>
</dbReference>
<dbReference type="PIRSF" id="PIRSF038925">
    <property type="entry name" value="AMP-prot_trans"/>
    <property type="match status" value="1"/>
</dbReference>
<reference evidence="2 3" key="1">
    <citation type="submission" date="2023-07" db="EMBL/GenBank/DDBJ databases">
        <title>Genomic Encyclopedia of Type Strains, Phase IV (KMG-IV): sequencing the most valuable type-strain genomes for metagenomic binning, comparative biology and taxonomic classification.</title>
        <authorList>
            <person name="Goeker M."/>
        </authorList>
    </citation>
    <scope>NUCLEOTIDE SEQUENCE [LARGE SCALE GENOMIC DNA]</scope>
    <source>
        <strain evidence="2 3">DSM 16784</strain>
    </source>
</reference>
<feature type="domain" description="Fido" evidence="1">
    <location>
        <begin position="125"/>
        <end position="276"/>
    </location>
</feature>
<evidence type="ECO:0000313" key="3">
    <source>
        <dbReference type="Proteomes" id="UP001230220"/>
    </source>
</evidence>
<dbReference type="EMBL" id="JAUSUR010000001">
    <property type="protein sequence ID" value="MDQ0359922.1"/>
    <property type="molecule type" value="Genomic_DNA"/>
</dbReference>
<keyword evidence="3" id="KW-1185">Reference proteome</keyword>
<organism evidence="2 3">
    <name type="scientific">Breznakia pachnodae</name>
    <dbReference type="NCBI Taxonomy" id="265178"/>
    <lineage>
        <taxon>Bacteria</taxon>
        <taxon>Bacillati</taxon>
        <taxon>Bacillota</taxon>
        <taxon>Erysipelotrichia</taxon>
        <taxon>Erysipelotrichales</taxon>
        <taxon>Erysipelotrichaceae</taxon>
        <taxon>Breznakia</taxon>
    </lineage>
</organism>
<protein>
    <submittedName>
        <fullName evidence="2">Fic family protein</fullName>
    </submittedName>
</protein>
<dbReference type="Pfam" id="PF02661">
    <property type="entry name" value="Fic"/>
    <property type="match status" value="1"/>
</dbReference>
<dbReference type="InterPro" id="IPR040198">
    <property type="entry name" value="Fido_containing"/>
</dbReference>
<evidence type="ECO:0000313" key="2">
    <source>
        <dbReference type="EMBL" id="MDQ0359922.1"/>
    </source>
</evidence>
<dbReference type="InterPro" id="IPR026287">
    <property type="entry name" value="SoFic-like"/>
</dbReference>
<dbReference type="InterPro" id="IPR025758">
    <property type="entry name" value="Fic/DOC_N"/>
</dbReference>
<dbReference type="Proteomes" id="UP001230220">
    <property type="component" value="Unassembled WGS sequence"/>
</dbReference>
<dbReference type="SUPFAM" id="SSF140931">
    <property type="entry name" value="Fic-like"/>
    <property type="match status" value="1"/>
</dbReference>
<dbReference type="InterPro" id="IPR003812">
    <property type="entry name" value="Fido"/>
</dbReference>
<comment type="caution">
    <text evidence="2">The sequence shown here is derived from an EMBL/GenBank/DDBJ whole genome shotgun (WGS) entry which is preliminary data.</text>
</comment>